<dbReference type="RefSeq" id="WP_345489250.1">
    <property type="nucleotide sequence ID" value="NZ_BAABHY010000001.1"/>
</dbReference>
<proteinExistence type="predicted"/>
<evidence type="ECO:0000313" key="2">
    <source>
        <dbReference type="EMBL" id="GAA5107651.1"/>
    </source>
</evidence>
<dbReference type="Pfam" id="PF25297">
    <property type="entry name" value="DUF7878"/>
    <property type="match status" value="1"/>
</dbReference>
<evidence type="ECO:0000259" key="1">
    <source>
        <dbReference type="Pfam" id="PF25297"/>
    </source>
</evidence>
<name>A0ABP9N8M9_9GAMM</name>
<evidence type="ECO:0000313" key="3">
    <source>
        <dbReference type="Proteomes" id="UP001500171"/>
    </source>
</evidence>
<comment type="caution">
    <text evidence="2">The sequence shown here is derived from an EMBL/GenBank/DDBJ whole genome shotgun (WGS) entry which is preliminary data.</text>
</comment>
<accession>A0ABP9N8M9</accession>
<organism evidence="2 3">
    <name type="scientific">Orbus sasakiae</name>
    <dbReference type="NCBI Taxonomy" id="1078475"/>
    <lineage>
        <taxon>Bacteria</taxon>
        <taxon>Pseudomonadati</taxon>
        <taxon>Pseudomonadota</taxon>
        <taxon>Gammaproteobacteria</taxon>
        <taxon>Orbales</taxon>
        <taxon>Orbaceae</taxon>
        <taxon>Orbus</taxon>
    </lineage>
</organism>
<feature type="domain" description="DUF7878" evidence="1">
    <location>
        <begin position="29"/>
        <end position="129"/>
    </location>
</feature>
<dbReference type="Proteomes" id="UP001500171">
    <property type="component" value="Unassembled WGS sequence"/>
</dbReference>
<keyword evidence="3" id="KW-1185">Reference proteome</keyword>
<protein>
    <recommendedName>
        <fullName evidence="1">DUF7878 domain-containing protein</fullName>
    </recommendedName>
</protein>
<sequence length="141" mass="16617">MERIPCELSIKIDYTNLSVGEVLLTSQLFTEIEGSLFISLENKVIFSESGILLLELAKQLNDWLKDPQYDFEYYSMDYEDGPILFFKRDGIECWKIGSVWMEEIYSSIDIFEIINASKKFIDKLCRQLHSEEIKFEHLLLK</sequence>
<dbReference type="EMBL" id="BAABHY010000001">
    <property type="protein sequence ID" value="GAA5107651.1"/>
    <property type="molecule type" value="Genomic_DNA"/>
</dbReference>
<dbReference type="InterPro" id="IPR057200">
    <property type="entry name" value="DUF7878"/>
</dbReference>
<reference evidence="3" key="1">
    <citation type="journal article" date="2019" name="Int. J. Syst. Evol. Microbiol.">
        <title>The Global Catalogue of Microorganisms (GCM) 10K type strain sequencing project: providing services to taxonomists for standard genome sequencing and annotation.</title>
        <authorList>
            <consortium name="The Broad Institute Genomics Platform"/>
            <consortium name="The Broad Institute Genome Sequencing Center for Infectious Disease"/>
            <person name="Wu L."/>
            <person name="Ma J."/>
        </authorList>
    </citation>
    <scope>NUCLEOTIDE SEQUENCE [LARGE SCALE GENOMIC DNA]</scope>
    <source>
        <strain evidence="3">JCM 18050</strain>
    </source>
</reference>
<gene>
    <name evidence="2" type="ORF">GCM10023211_09000</name>
</gene>